<feature type="region of interest" description="Disordered" evidence="1">
    <location>
        <begin position="271"/>
        <end position="342"/>
    </location>
</feature>
<reference evidence="2" key="1">
    <citation type="submission" date="2021-05" db="EMBL/GenBank/DDBJ databases">
        <authorList>
            <person name="Alioto T."/>
            <person name="Alioto T."/>
            <person name="Gomez Garrido J."/>
        </authorList>
    </citation>
    <scope>NUCLEOTIDE SEQUENCE</scope>
</reference>
<feature type="compositionally biased region" description="Basic residues" evidence="1">
    <location>
        <begin position="148"/>
        <end position="157"/>
    </location>
</feature>
<dbReference type="EMBL" id="HBUF01233146">
    <property type="protein sequence ID" value="CAG6674164.1"/>
    <property type="molecule type" value="Transcribed_RNA"/>
</dbReference>
<evidence type="ECO:0000256" key="1">
    <source>
        <dbReference type="SAM" id="MobiDB-lite"/>
    </source>
</evidence>
<dbReference type="AlphaFoldDB" id="A0A8D8WXM5"/>
<accession>A0A8D8WXM5</accession>
<feature type="region of interest" description="Disordered" evidence="1">
    <location>
        <begin position="142"/>
        <end position="176"/>
    </location>
</feature>
<feature type="compositionally biased region" description="Polar residues" evidence="1">
    <location>
        <begin position="306"/>
        <end position="321"/>
    </location>
</feature>
<feature type="compositionally biased region" description="Basic residues" evidence="1">
    <location>
        <begin position="322"/>
        <end position="335"/>
    </location>
</feature>
<evidence type="ECO:0000313" key="2">
    <source>
        <dbReference type="EMBL" id="CAG6674164.1"/>
    </source>
</evidence>
<proteinExistence type="predicted"/>
<sequence>MRILPDYYQSVLDKQLPHMANLLKRKREMENKTCTIMPDYYQSVLDKQLPHMANLLKSKREKENKTCTIMDQDSNEIEDPTVDEYHNKVFKITTSPSTVTTPRPKDDYYDDYVYRTTPNSTRNIHHNLTAKQSSLAMTTRKFSYKQTTQKRKSKQTRNKAEKELGNTTTTDKSSEEIKEIMNRPDIHEIIDNTTDAVLQTTDSPEEFNPDITVDEYHDELFNKNRTTSMPACQRRKAERAAALNRTMKKGPLQEDLPGSSHKAQDVDARFHNQQTTNKTEKTPLATKKLKKRKRRTKKISLKDTTQEALGQTTTQKLSGSSKKTKKPRQRRKRRTTTTIKAE</sequence>
<name>A0A8D8WXM5_9HEMI</name>
<organism evidence="2">
    <name type="scientific">Cacopsylla melanoneura</name>
    <dbReference type="NCBI Taxonomy" id="428564"/>
    <lineage>
        <taxon>Eukaryota</taxon>
        <taxon>Metazoa</taxon>
        <taxon>Ecdysozoa</taxon>
        <taxon>Arthropoda</taxon>
        <taxon>Hexapoda</taxon>
        <taxon>Insecta</taxon>
        <taxon>Pterygota</taxon>
        <taxon>Neoptera</taxon>
        <taxon>Paraneoptera</taxon>
        <taxon>Hemiptera</taxon>
        <taxon>Sternorrhyncha</taxon>
        <taxon>Psylloidea</taxon>
        <taxon>Psyllidae</taxon>
        <taxon>Psyllinae</taxon>
        <taxon>Cacopsylla</taxon>
    </lineage>
</organism>
<protein>
    <submittedName>
        <fullName evidence="2">Uncharacterized protein</fullName>
    </submittedName>
</protein>
<feature type="compositionally biased region" description="Basic residues" evidence="1">
    <location>
        <begin position="287"/>
        <end position="299"/>
    </location>
</feature>